<name>A0A8S1UVW6_9CILI</name>
<organism evidence="2 3">
    <name type="scientific">Paramecium pentaurelia</name>
    <dbReference type="NCBI Taxonomy" id="43138"/>
    <lineage>
        <taxon>Eukaryota</taxon>
        <taxon>Sar</taxon>
        <taxon>Alveolata</taxon>
        <taxon>Ciliophora</taxon>
        <taxon>Intramacronucleata</taxon>
        <taxon>Oligohymenophorea</taxon>
        <taxon>Peniculida</taxon>
        <taxon>Parameciidae</taxon>
        <taxon>Paramecium</taxon>
    </lineage>
</organism>
<evidence type="ECO:0000256" key="1">
    <source>
        <dbReference type="SAM" id="Phobius"/>
    </source>
</evidence>
<dbReference type="OrthoDB" id="301108at2759"/>
<comment type="caution">
    <text evidence="2">The sequence shown here is derived from an EMBL/GenBank/DDBJ whole genome shotgun (WGS) entry which is preliminary data.</text>
</comment>
<dbReference type="AlphaFoldDB" id="A0A8S1UVW6"/>
<sequence>MIRKLIIWFKNLRMSNQIIILNFIIILFAVFATIATAYIQQAIFFTYIQEFEQTLSLKQERNIINNISRKLRIYIQQKNYQTILNLWHSQQMVYQFIQFQSDYQININQFQDCIEEEEIRDDNIIYNSDIFCQGLYTKQYDDQAILLNKTISLLIPFSQLFIGNEQNKISFIDVPYNQIFAQFPRMFKYKNFTPSTRPWYKNHLAQYQIQPNQEYFYSPIYISVRNFMPYFALTYSLIINQTLFGITAQLQEVYDKNIQSIPLNIFLVNSNGDVILTTMPTISQINLIFTITNQTYTGFNQTDWELIKVNSKMKISQETAFYLENKIYNRTVFVNAFNFEKENLTLIVFKNVTYEIEINQKIEDQVDKMKMKMIQDLQIYLGICILLVMLTTSLIRCISAPLLNLIKVINIHVRKIGNNLNSELFKMSFKSNKHTDVFSSLTYSFLGLKDLQTKRSERKNQICQQIEDIKYNFKYQELDYSQIKESILLLPSQDVQDFGQNNLLLKPLLLRSFSQKKMWVSTDDQTQYRLILIKQIFQQLFQNNSLLRNN</sequence>
<reference evidence="2" key="1">
    <citation type="submission" date="2021-01" db="EMBL/GenBank/DDBJ databases">
        <authorList>
            <consortium name="Genoscope - CEA"/>
            <person name="William W."/>
        </authorList>
    </citation>
    <scope>NUCLEOTIDE SEQUENCE</scope>
</reference>
<accession>A0A8S1UVW6</accession>
<dbReference type="EMBL" id="CAJJDO010000049">
    <property type="protein sequence ID" value="CAD8168323.1"/>
    <property type="molecule type" value="Genomic_DNA"/>
</dbReference>
<protein>
    <recommendedName>
        <fullName evidence="4">Transmembrane protein</fullName>
    </recommendedName>
</protein>
<evidence type="ECO:0008006" key="4">
    <source>
        <dbReference type="Google" id="ProtNLM"/>
    </source>
</evidence>
<proteinExistence type="predicted"/>
<evidence type="ECO:0000313" key="3">
    <source>
        <dbReference type="Proteomes" id="UP000689195"/>
    </source>
</evidence>
<gene>
    <name evidence="2" type="ORF">PPENT_87.1.T0490029</name>
</gene>
<dbReference type="Proteomes" id="UP000689195">
    <property type="component" value="Unassembled WGS sequence"/>
</dbReference>
<feature type="transmembrane region" description="Helical" evidence="1">
    <location>
        <begin position="379"/>
        <end position="406"/>
    </location>
</feature>
<keyword evidence="1" id="KW-0472">Membrane</keyword>
<evidence type="ECO:0000313" key="2">
    <source>
        <dbReference type="EMBL" id="CAD8168323.1"/>
    </source>
</evidence>
<feature type="transmembrane region" description="Helical" evidence="1">
    <location>
        <begin position="20"/>
        <end position="39"/>
    </location>
</feature>
<keyword evidence="3" id="KW-1185">Reference proteome</keyword>
<keyword evidence="1" id="KW-0812">Transmembrane</keyword>
<keyword evidence="1" id="KW-1133">Transmembrane helix</keyword>